<feature type="signal peptide" evidence="2">
    <location>
        <begin position="1"/>
        <end position="27"/>
    </location>
</feature>
<protein>
    <recommendedName>
        <fullName evidence="5">Secreted protein</fullName>
    </recommendedName>
</protein>
<evidence type="ECO:0000313" key="3">
    <source>
        <dbReference type="EMBL" id="KAK1726761.1"/>
    </source>
</evidence>
<dbReference type="AlphaFoldDB" id="A0AAD8USZ4"/>
<dbReference type="GeneID" id="85391791"/>
<reference evidence="3" key="1">
    <citation type="submission" date="2021-12" db="EMBL/GenBank/DDBJ databases">
        <title>Comparative genomics, transcriptomics and evolutionary studies reveal genomic signatures of adaptation to plant cell wall in hemibiotrophic fungi.</title>
        <authorList>
            <consortium name="DOE Joint Genome Institute"/>
            <person name="Baroncelli R."/>
            <person name="Diaz J.F."/>
            <person name="Benocci T."/>
            <person name="Peng M."/>
            <person name="Battaglia E."/>
            <person name="Haridas S."/>
            <person name="Andreopoulos W."/>
            <person name="Labutti K."/>
            <person name="Pangilinan J."/>
            <person name="Floch G.L."/>
            <person name="Makela M.R."/>
            <person name="Henrissat B."/>
            <person name="Grigoriev I.V."/>
            <person name="Crouch J.A."/>
            <person name="De Vries R.P."/>
            <person name="Sukno S.A."/>
            <person name="Thon M.R."/>
        </authorList>
    </citation>
    <scope>NUCLEOTIDE SEQUENCE</scope>
    <source>
        <strain evidence="3">CBS 112980</strain>
    </source>
</reference>
<evidence type="ECO:0000256" key="1">
    <source>
        <dbReference type="SAM" id="MobiDB-lite"/>
    </source>
</evidence>
<sequence length="117" mass="12846">MQRSIGLRMPSWLFSIVSRSLAPRSCALGVESPSEDQTRKSPLCKSPSLLSHGSWLARTVLKPQEDRRTWELAGPIESSSGPTPGKERRNGVSSQFSHREPCVPGEAPVDFLQGDMV</sequence>
<dbReference type="Proteomes" id="UP001244207">
    <property type="component" value="Unassembled WGS sequence"/>
</dbReference>
<name>A0AAD8USZ4_GLOAC</name>
<feature type="region of interest" description="Disordered" evidence="1">
    <location>
        <begin position="67"/>
        <end position="117"/>
    </location>
</feature>
<proteinExistence type="predicted"/>
<comment type="caution">
    <text evidence="3">The sequence shown here is derived from an EMBL/GenBank/DDBJ whole genome shotgun (WGS) entry which is preliminary data.</text>
</comment>
<keyword evidence="2" id="KW-0732">Signal</keyword>
<evidence type="ECO:0000313" key="4">
    <source>
        <dbReference type="Proteomes" id="UP001244207"/>
    </source>
</evidence>
<organism evidence="3 4">
    <name type="scientific">Glomerella acutata</name>
    <name type="common">Colletotrichum acutatum</name>
    <dbReference type="NCBI Taxonomy" id="27357"/>
    <lineage>
        <taxon>Eukaryota</taxon>
        <taxon>Fungi</taxon>
        <taxon>Dikarya</taxon>
        <taxon>Ascomycota</taxon>
        <taxon>Pezizomycotina</taxon>
        <taxon>Sordariomycetes</taxon>
        <taxon>Hypocreomycetidae</taxon>
        <taxon>Glomerellales</taxon>
        <taxon>Glomerellaceae</taxon>
        <taxon>Colletotrichum</taxon>
        <taxon>Colletotrichum acutatum species complex</taxon>
    </lineage>
</organism>
<evidence type="ECO:0008006" key="5">
    <source>
        <dbReference type="Google" id="ProtNLM"/>
    </source>
</evidence>
<gene>
    <name evidence="3" type="ORF">BDZ83DRAFT_615422</name>
</gene>
<keyword evidence="4" id="KW-1185">Reference proteome</keyword>
<evidence type="ECO:0000256" key="2">
    <source>
        <dbReference type="SAM" id="SignalP"/>
    </source>
</evidence>
<accession>A0AAD8USZ4</accession>
<dbReference type="RefSeq" id="XP_060366816.1">
    <property type="nucleotide sequence ID" value="XM_060507892.1"/>
</dbReference>
<feature type="chain" id="PRO_5042211705" description="Secreted protein" evidence="2">
    <location>
        <begin position="28"/>
        <end position="117"/>
    </location>
</feature>
<dbReference type="EMBL" id="JAHMHS010000030">
    <property type="protein sequence ID" value="KAK1726761.1"/>
    <property type="molecule type" value="Genomic_DNA"/>
</dbReference>